<evidence type="ECO:0000256" key="1">
    <source>
        <dbReference type="SAM" id="SignalP"/>
    </source>
</evidence>
<evidence type="ECO:0000313" key="2">
    <source>
        <dbReference type="EMBL" id="KAF6131231.1"/>
    </source>
</evidence>
<dbReference type="Proteomes" id="UP000664940">
    <property type="component" value="Unassembled WGS sequence"/>
</dbReference>
<dbReference type="AlphaFoldDB" id="A0A834EVJ4"/>
<keyword evidence="1" id="KW-0732">Signal</keyword>
<dbReference type="EMBL" id="JABVXQ010000001">
    <property type="protein sequence ID" value="KAF6131231.1"/>
    <property type="molecule type" value="Genomic_DNA"/>
</dbReference>
<proteinExistence type="predicted"/>
<name>A0A834EVJ4_9CHIR</name>
<sequence length="176" mass="19172">MHRTASNRNLHVMAILGHLFFLGHSVSGHSPRATEVKASPAHPPTHLLPRKQTHARLFSVDDGVPLCVSKHKTHVHSAPALRSLHRETGPGVLFLINTNEECLFLCHCTTQALRTVLYVHICPDREEQSRGSSPSFPLCKEAHECGQLYRNLVEATVQLGGPCALLGVLGPAHAPA</sequence>
<reference evidence="2 3" key="1">
    <citation type="journal article" date="2020" name="Nature">
        <title>Six reference-quality genomes reveal evolution of bat adaptations.</title>
        <authorList>
            <person name="Jebb D."/>
            <person name="Huang Z."/>
            <person name="Pippel M."/>
            <person name="Hughes G.M."/>
            <person name="Lavrichenko K."/>
            <person name="Devanna P."/>
            <person name="Winkler S."/>
            <person name="Jermiin L.S."/>
            <person name="Skirmuntt E.C."/>
            <person name="Katzourakis A."/>
            <person name="Burkitt-Gray L."/>
            <person name="Ray D.A."/>
            <person name="Sullivan K.A.M."/>
            <person name="Roscito J.G."/>
            <person name="Kirilenko B.M."/>
            <person name="Davalos L.M."/>
            <person name="Corthals A.P."/>
            <person name="Power M.L."/>
            <person name="Jones G."/>
            <person name="Ransome R.D."/>
            <person name="Dechmann D.K.N."/>
            <person name="Locatelli A.G."/>
            <person name="Puechmaille S.J."/>
            <person name="Fedrigo O."/>
            <person name="Jarvis E.D."/>
            <person name="Hiller M."/>
            <person name="Vernes S.C."/>
            <person name="Myers E.W."/>
            <person name="Teeling E.C."/>
        </authorList>
    </citation>
    <scope>NUCLEOTIDE SEQUENCE [LARGE SCALE GENOMIC DNA]</scope>
    <source>
        <strain evidence="2">Bat1K_MPI-CBG_1</strain>
    </source>
</reference>
<evidence type="ECO:0000313" key="3">
    <source>
        <dbReference type="Proteomes" id="UP000664940"/>
    </source>
</evidence>
<organism evidence="2 3">
    <name type="scientific">Phyllostomus discolor</name>
    <name type="common">pale spear-nosed bat</name>
    <dbReference type="NCBI Taxonomy" id="89673"/>
    <lineage>
        <taxon>Eukaryota</taxon>
        <taxon>Metazoa</taxon>
        <taxon>Chordata</taxon>
        <taxon>Craniata</taxon>
        <taxon>Vertebrata</taxon>
        <taxon>Euteleostomi</taxon>
        <taxon>Mammalia</taxon>
        <taxon>Eutheria</taxon>
        <taxon>Laurasiatheria</taxon>
        <taxon>Chiroptera</taxon>
        <taxon>Yangochiroptera</taxon>
        <taxon>Phyllostomidae</taxon>
        <taxon>Phyllostominae</taxon>
        <taxon>Phyllostomus</taxon>
    </lineage>
</organism>
<feature type="chain" id="PRO_5032727577" evidence="1">
    <location>
        <begin position="29"/>
        <end position="176"/>
    </location>
</feature>
<gene>
    <name evidence="2" type="ORF">HJG60_008091</name>
</gene>
<accession>A0A834EVJ4</accession>
<protein>
    <submittedName>
        <fullName evidence="2">Uncharacterized protein</fullName>
    </submittedName>
</protein>
<comment type="caution">
    <text evidence="2">The sequence shown here is derived from an EMBL/GenBank/DDBJ whole genome shotgun (WGS) entry which is preliminary data.</text>
</comment>
<feature type="signal peptide" evidence="1">
    <location>
        <begin position="1"/>
        <end position="28"/>
    </location>
</feature>